<dbReference type="InterPro" id="IPR001303">
    <property type="entry name" value="Aldolase_II/adducin_N"/>
</dbReference>
<evidence type="ECO:0000259" key="2">
    <source>
        <dbReference type="SMART" id="SM01007"/>
    </source>
</evidence>
<comment type="caution">
    <text evidence="3">The sequence shown here is derived from an EMBL/GenBank/DDBJ whole genome shotgun (WGS) entry which is preliminary data.</text>
</comment>
<dbReference type="PANTHER" id="PTHR10672:SF3">
    <property type="entry name" value="PROTEIN HU-LI TAI SHAO"/>
    <property type="match status" value="1"/>
</dbReference>
<dbReference type="EMBL" id="ARYI01000008">
    <property type="protein sequence ID" value="KCZ93101.1"/>
    <property type="molecule type" value="Genomic_DNA"/>
</dbReference>
<dbReference type="Proteomes" id="UP000025061">
    <property type="component" value="Unassembled WGS sequence"/>
</dbReference>
<dbReference type="PANTHER" id="PTHR10672">
    <property type="entry name" value="ADDUCIN"/>
    <property type="match status" value="1"/>
</dbReference>
<dbReference type="NCBIfam" id="NF005451">
    <property type="entry name" value="PRK07044.1"/>
    <property type="match status" value="1"/>
</dbReference>
<dbReference type="RefSeq" id="WP_011646487.1">
    <property type="nucleotide sequence ID" value="NZ_ARYI01000008.1"/>
</dbReference>
<dbReference type="SMART" id="SM01007">
    <property type="entry name" value="Aldolase_II"/>
    <property type="match status" value="1"/>
</dbReference>
<dbReference type="AlphaFoldDB" id="A0A059FRG6"/>
<comment type="similarity">
    <text evidence="1">Belongs to the aldolase class II family.</text>
</comment>
<dbReference type="SUPFAM" id="SSF53639">
    <property type="entry name" value="AraD/HMP-PK domain-like"/>
    <property type="match status" value="1"/>
</dbReference>
<evidence type="ECO:0000256" key="1">
    <source>
        <dbReference type="ARBA" id="ARBA00037961"/>
    </source>
</evidence>
<protein>
    <submittedName>
        <fullName evidence="3">Class II aldolase</fullName>
    </submittedName>
</protein>
<feature type="domain" description="Class II aldolase/adducin N-terminal" evidence="2">
    <location>
        <begin position="21"/>
        <end position="201"/>
    </location>
</feature>
<dbReference type="PATRIC" id="fig|1280951.3.peg.2108"/>
<dbReference type="GO" id="GO:0051015">
    <property type="term" value="F:actin filament binding"/>
    <property type="evidence" value="ECO:0007669"/>
    <property type="project" value="TreeGrafter"/>
</dbReference>
<proteinExistence type="inferred from homology"/>
<organism evidence="3 4">
    <name type="scientific">Hyphomonas hirschiana VP5</name>
    <dbReference type="NCBI Taxonomy" id="1280951"/>
    <lineage>
        <taxon>Bacteria</taxon>
        <taxon>Pseudomonadati</taxon>
        <taxon>Pseudomonadota</taxon>
        <taxon>Alphaproteobacteria</taxon>
        <taxon>Hyphomonadales</taxon>
        <taxon>Hyphomonadaceae</taxon>
        <taxon>Hyphomonas</taxon>
    </lineage>
</organism>
<dbReference type="Pfam" id="PF00596">
    <property type="entry name" value="Aldolase_II"/>
    <property type="match status" value="1"/>
</dbReference>
<dbReference type="InterPro" id="IPR051017">
    <property type="entry name" value="Aldolase-II_Adducin_sf"/>
</dbReference>
<reference evidence="3 4" key="1">
    <citation type="submission" date="2013-04" db="EMBL/GenBank/DDBJ databases">
        <title>Hyphomonas hirschiana VP5 Genome Sequencing.</title>
        <authorList>
            <person name="Lai Q."/>
            <person name="Shao Z."/>
        </authorList>
    </citation>
    <scope>NUCLEOTIDE SEQUENCE [LARGE SCALE GENOMIC DNA]</scope>
    <source>
        <strain evidence="3 4">VP5</strain>
    </source>
</reference>
<gene>
    <name evidence="3" type="ORF">HHI_10459</name>
</gene>
<dbReference type="OrthoDB" id="5291399at2"/>
<name>A0A059FRG6_9PROT</name>
<accession>A0A059FRG6</accession>
<dbReference type="Gene3D" id="3.40.225.10">
    <property type="entry name" value="Class II aldolase/adducin N-terminal domain"/>
    <property type="match status" value="1"/>
</dbReference>
<dbReference type="InterPro" id="IPR036409">
    <property type="entry name" value="Aldolase_II/adducin_N_sf"/>
</dbReference>
<dbReference type="GO" id="GO:0005856">
    <property type="term" value="C:cytoskeleton"/>
    <property type="evidence" value="ECO:0007669"/>
    <property type="project" value="TreeGrafter"/>
</dbReference>
<evidence type="ECO:0000313" key="4">
    <source>
        <dbReference type="Proteomes" id="UP000025061"/>
    </source>
</evidence>
<keyword evidence="4" id="KW-1185">Reference proteome</keyword>
<sequence>MNATARSAEMSCSDAEWKVRCDLAAAYRLIALFGWDDLVFTHISARVPGPDHHFLINPYGWLFEEITASSLVKVDLDGQKVGPSDAMVNPAGFTIHSAVHEAREDAHCVLHLHTVDGVAVSCLEEGLLPLNQTAMLLNGQLAYHDYEGVALNHDERPRLVADLGSSNVMILRNHGTMSVGHSVAAAFSFMYFLERACSIQIAAQGGGKLRMPQDDVQAVVEAQSKSMSQAADMLVWPALLRRLNRVSPGFDS</sequence>
<evidence type="ECO:0000313" key="3">
    <source>
        <dbReference type="EMBL" id="KCZ93101.1"/>
    </source>
</evidence>